<gene>
    <name evidence="1" type="ORF">RO3G_12581</name>
</gene>
<name>I1CHE0_RHIO9</name>
<evidence type="ECO:0000313" key="1">
    <source>
        <dbReference type="EMBL" id="EIE87870.1"/>
    </source>
</evidence>
<dbReference type="GeneID" id="93619546"/>
<dbReference type="EMBL" id="CH476741">
    <property type="protein sequence ID" value="EIE87870.1"/>
    <property type="molecule type" value="Genomic_DNA"/>
</dbReference>
<evidence type="ECO:0000313" key="2">
    <source>
        <dbReference type="Proteomes" id="UP000009138"/>
    </source>
</evidence>
<organism evidence="1 2">
    <name type="scientific">Rhizopus delemar (strain RA 99-880 / ATCC MYA-4621 / FGSC 9543 / NRRL 43880)</name>
    <name type="common">Mucormycosis agent</name>
    <name type="synonym">Rhizopus arrhizus var. delemar</name>
    <dbReference type="NCBI Taxonomy" id="246409"/>
    <lineage>
        <taxon>Eukaryota</taxon>
        <taxon>Fungi</taxon>
        <taxon>Fungi incertae sedis</taxon>
        <taxon>Mucoromycota</taxon>
        <taxon>Mucoromycotina</taxon>
        <taxon>Mucoromycetes</taxon>
        <taxon>Mucorales</taxon>
        <taxon>Mucorineae</taxon>
        <taxon>Rhizopodaceae</taxon>
        <taxon>Rhizopus</taxon>
    </lineage>
</organism>
<dbReference type="VEuPathDB" id="FungiDB:RO3G_12581"/>
<dbReference type="Proteomes" id="UP000009138">
    <property type="component" value="Unassembled WGS sequence"/>
</dbReference>
<dbReference type="RefSeq" id="XP_067523266.1">
    <property type="nucleotide sequence ID" value="XM_067667165.1"/>
</dbReference>
<protein>
    <submittedName>
        <fullName evidence="1">Uncharacterized protein</fullName>
    </submittedName>
</protein>
<reference evidence="1 2" key="1">
    <citation type="journal article" date="2009" name="PLoS Genet.">
        <title>Genomic analysis of the basal lineage fungus Rhizopus oryzae reveals a whole-genome duplication.</title>
        <authorList>
            <person name="Ma L.-J."/>
            <person name="Ibrahim A.S."/>
            <person name="Skory C."/>
            <person name="Grabherr M.G."/>
            <person name="Burger G."/>
            <person name="Butler M."/>
            <person name="Elias M."/>
            <person name="Idnurm A."/>
            <person name="Lang B.F."/>
            <person name="Sone T."/>
            <person name="Abe A."/>
            <person name="Calvo S.E."/>
            <person name="Corrochano L.M."/>
            <person name="Engels R."/>
            <person name="Fu J."/>
            <person name="Hansberg W."/>
            <person name="Kim J.-M."/>
            <person name="Kodira C.D."/>
            <person name="Koehrsen M.J."/>
            <person name="Liu B."/>
            <person name="Miranda-Saavedra D."/>
            <person name="O'Leary S."/>
            <person name="Ortiz-Castellanos L."/>
            <person name="Poulter R."/>
            <person name="Rodriguez-Romero J."/>
            <person name="Ruiz-Herrera J."/>
            <person name="Shen Y.-Q."/>
            <person name="Zeng Q."/>
            <person name="Galagan J."/>
            <person name="Birren B.W."/>
            <person name="Cuomo C.A."/>
            <person name="Wickes B.L."/>
        </authorList>
    </citation>
    <scope>NUCLEOTIDE SEQUENCE [LARGE SCALE GENOMIC DNA]</scope>
    <source>
        <strain evidence="2">RA 99-880 / ATCC MYA-4621 / FGSC 9543 / NRRL 43880</strain>
    </source>
</reference>
<accession>I1CHE0</accession>
<keyword evidence="2" id="KW-1185">Reference proteome</keyword>
<proteinExistence type="predicted"/>
<dbReference type="InParanoid" id="I1CHE0"/>
<sequence length="54" mass="6062">MFCCSVDYCQLIEHDKYHICVTTNASLQASFASSDSQVSVQEDSCSYQTGYGFY</sequence>
<dbReference type="AlphaFoldDB" id="I1CHE0"/>